<evidence type="ECO:0000256" key="1">
    <source>
        <dbReference type="SAM" id="MobiDB-lite"/>
    </source>
</evidence>
<dbReference type="SUPFAM" id="SSF48726">
    <property type="entry name" value="Immunoglobulin"/>
    <property type="match status" value="1"/>
</dbReference>
<dbReference type="InterPro" id="IPR013783">
    <property type="entry name" value="Ig-like_fold"/>
</dbReference>
<evidence type="ECO:0000313" key="2">
    <source>
        <dbReference type="EMBL" id="PWA13910.1"/>
    </source>
</evidence>
<protein>
    <recommendedName>
        <fullName evidence="4">Immunoglobulin V-set domain-containing protein</fullName>
    </recommendedName>
</protein>
<dbReference type="InterPro" id="IPR036179">
    <property type="entry name" value="Ig-like_dom_sf"/>
</dbReference>
<dbReference type="Proteomes" id="UP000250572">
    <property type="component" value="Unassembled WGS sequence"/>
</dbReference>
<feature type="compositionally biased region" description="Basic and acidic residues" evidence="1">
    <location>
        <begin position="332"/>
        <end position="342"/>
    </location>
</feature>
<sequence length="362" mass="40740">MRESEASPFSMDAIWIEEHNLLIGRLSSHLKAMNPEKELQSHLFFYFGSRIFTGETPPAVHETEEDDNFTLGWDNLTQTNTTLTRMICFLLLSPPKVLYQKINGAEVPASQDGQFSGRVQSDGREGRLRLHLSRLRTEDSGSYRCDLVAYNQVLKKWEPQTSGNSAGFTLCLQLVKPDLCCSSWIKLFSPTVTFVLNVTKTSHGDKSASLNTPKLPLSPAPGGSAVSMATTIIPWGEIRSASFTNGQVTPAEETFTEFKDCNVKSDEEMNDQHKLLDSARTPAIILRRIDIRHCCVCKDDRIFNDLSDQDGNSTLKQEGPEPLQTEQEQEEPEHQQSEKEKQLCISQDEEQLVLKQETDDIL</sequence>
<reference evidence="2 3" key="1">
    <citation type="journal article" date="2018" name="G3 (Bethesda)">
        <title>A High-Quality Reference Genome for the Invasive Mosquitofish Gambusia affinis Using a Chicago Library.</title>
        <authorList>
            <person name="Hoffberg S.L."/>
            <person name="Troendle N.J."/>
            <person name="Glenn T.C."/>
            <person name="Mahmud O."/>
            <person name="Louha S."/>
            <person name="Chalopin D."/>
            <person name="Bennetzen J.L."/>
            <person name="Mauricio R."/>
        </authorList>
    </citation>
    <scope>NUCLEOTIDE SEQUENCE [LARGE SCALE GENOMIC DNA]</scope>
    <source>
        <strain evidence="2">NE01/NJP1002.9</strain>
        <tissue evidence="2">Muscle</tissue>
    </source>
</reference>
<name>A0A315UU91_GAMAF</name>
<organism evidence="2 3">
    <name type="scientific">Gambusia affinis</name>
    <name type="common">Western mosquitofish</name>
    <name type="synonym">Heterandria affinis</name>
    <dbReference type="NCBI Taxonomy" id="33528"/>
    <lineage>
        <taxon>Eukaryota</taxon>
        <taxon>Metazoa</taxon>
        <taxon>Chordata</taxon>
        <taxon>Craniata</taxon>
        <taxon>Vertebrata</taxon>
        <taxon>Euteleostomi</taxon>
        <taxon>Actinopterygii</taxon>
        <taxon>Neopterygii</taxon>
        <taxon>Teleostei</taxon>
        <taxon>Neoteleostei</taxon>
        <taxon>Acanthomorphata</taxon>
        <taxon>Ovalentaria</taxon>
        <taxon>Atherinomorphae</taxon>
        <taxon>Cyprinodontiformes</taxon>
        <taxon>Poeciliidae</taxon>
        <taxon>Poeciliinae</taxon>
        <taxon>Gambusia</taxon>
    </lineage>
</organism>
<dbReference type="AlphaFoldDB" id="A0A315UU91"/>
<keyword evidence="3" id="KW-1185">Reference proteome</keyword>
<gene>
    <name evidence="2" type="ORF">CCH79_00018516</name>
</gene>
<evidence type="ECO:0008006" key="4">
    <source>
        <dbReference type="Google" id="ProtNLM"/>
    </source>
</evidence>
<dbReference type="Gene3D" id="2.60.40.10">
    <property type="entry name" value="Immunoglobulins"/>
    <property type="match status" value="1"/>
</dbReference>
<feature type="non-terminal residue" evidence="2">
    <location>
        <position position="362"/>
    </location>
</feature>
<feature type="region of interest" description="Disordered" evidence="1">
    <location>
        <begin position="307"/>
        <end position="349"/>
    </location>
</feature>
<evidence type="ECO:0000313" key="3">
    <source>
        <dbReference type="Proteomes" id="UP000250572"/>
    </source>
</evidence>
<dbReference type="EMBL" id="NHOQ01002911">
    <property type="protein sequence ID" value="PWA13910.1"/>
    <property type="molecule type" value="Genomic_DNA"/>
</dbReference>
<proteinExistence type="predicted"/>
<accession>A0A315UU91</accession>
<comment type="caution">
    <text evidence="2">The sequence shown here is derived from an EMBL/GenBank/DDBJ whole genome shotgun (WGS) entry which is preliminary data.</text>
</comment>